<keyword evidence="5" id="KW-0378">Hydrolase</keyword>
<dbReference type="Proteomes" id="UP000175679">
    <property type="component" value="Unassembled WGS sequence"/>
</dbReference>
<organism evidence="5 6">
    <name type="scientific">Wolbachia pipientis</name>
    <dbReference type="NCBI Taxonomy" id="955"/>
    <lineage>
        <taxon>Bacteria</taxon>
        <taxon>Pseudomonadati</taxon>
        <taxon>Pseudomonadota</taxon>
        <taxon>Alphaproteobacteria</taxon>
        <taxon>Rickettsiales</taxon>
        <taxon>Anaplasmataceae</taxon>
        <taxon>Wolbachieae</taxon>
        <taxon>Wolbachia</taxon>
    </lineage>
</organism>
<gene>
    <name evidence="5" type="ORF">BIY23_03075</name>
</gene>
<proteinExistence type="inferred from homology"/>
<evidence type="ECO:0000313" key="5">
    <source>
        <dbReference type="EMBL" id="OEY86655.1"/>
    </source>
</evidence>
<evidence type="ECO:0000256" key="4">
    <source>
        <dbReference type="RuleBase" id="RU003939"/>
    </source>
</evidence>
<keyword evidence="5" id="KW-0540">Nuclease</keyword>
<accession>A0A1E7QJL6</accession>
<keyword evidence="6" id="KW-1185">Reference proteome</keyword>
<keyword evidence="2" id="KW-0226">DNA condensation</keyword>
<sequence length="98" mass="11155">MNKEEFVKHVLEEHASQGIKTTKSELNKMYKVFMQMITKALQKGHIRLHGVGTIYTIVSKEKLCRNPQSGETMTVPPKVRVKFKASQSLLDVLNDVVN</sequence>
<dbReference type="Gene3D" id="4.10.520.10">
    <property type="entry name" value="IHF-like DNA-binding proteins"/>
    <property type="match status" value="1"/>
</dbReference>
<name>A0A1E7QJL6_WOLPI</name>
<dbReference type="GO" id="GO:0004519">
    <property type="term" value="F:endonuclease activity"/>
    <property type="evidence" value="ECO:0007669"/>
    <property type="project" value="UniProtKB-KW"/>
</dbReference>
<dbReference type="GO" id="GO:0005829">
    <property type="term" value="C:cytosol"/>
    <property type="evidence" value="ECO:0007669"/>
    <property type="project" value="TreeGrafter"/>
</dbReference>
<evidence type="ECO:0000256" key="1">
    <source>
        <dbReference type="ARBA" id="ARBA00010529"/>
    </source>
</evidence>
<dbReference type="SMART" id="SM00411">
    <property type="entry name" value="BHL"/>
    <property type="match status" value="1"/>
</dbReference>
<dbReference type="InterPro" id="IPR010992">
    <property type="entry name" value="IHF-like_DNA-bd_dom_sf"/>
</dbReference>
<evidence type="ECO:0000256" key="3">
    <source>
        <dbReference type="ARBA" id="ARBA00023125"/>
    </source>
</evidence>
<dbReference type="PANTHER" id="PTHR33175">
    <property type="entry name" value="DNA-BINDING PROTEIN HU"/>
    <property type="match status" value="1"/>
</dbReference>
<dbReference type="GO" id="GO:0030527">
    <property type="term" value="F:structural constituent of chromatin"/>
    <property type="evidence" value="ECO:0007669"/>
    <property type="project" value="InterPro"/>
</dbReference>
<dbReference type="OrthoDB" id="9799835at2"/>
<dbReference type="GO" id="GO:0003677">
    <property type="term" value="F:DNA binding"/>
    <property type="evidence" value="ECO:0007669"/>
    <property type="project" value="UniProtKB-KW"/>
</dbReference>
<keyword evidence="5" id="KW-0255">Endonuclease</keyword>
<protein>
    <submittedName>
        <fullName evidence="5">Restriction endonuclease subunit S</fullName>
    </submittedName>
</protein>
<dbReference type="PANTHER" id="PTHR33175:SF3">
    <property type="entry name" value="DNA-BINDING PROTEIN HU-BETA"/>
    <property type="match status" value="1"/>
</dbReference>
<dbReference type="InterPro" id="IPR000119">
    <property type="entry name" value="Hist_DNA-bd"/>
</dbReference>
<dbReference type="GO" id="GO:0030261">
    <property type="term" value="P:chromosome condensation"/>
    <property type="evidence" value="ECO:0007669"/>
    <property type="project" value="UniProtKB-KW"/>
</dbReference>
<dbReference type="Pfam" id="PF00216">
    <property type="entry name" value="Bac_DNA_binding"/>
    <property type="match status" value="1"/>
</dbReference>
<dbReference type="AlphaFoldDB" id="A0A1E7QJL6"/>
<comment type="caution">
    <text evidence="5">The sequence shown here is derived from an EMBL/GenBank/DDBJ whole genome shotgun (WGS) entry which is preliminary data.</text>
</comment>
<comment type="similarity">
    <text evidence="1 4">Belongs to the bacterial histone-like protein family.</text>
</comment>
<keyword evidence="3" id="KW-0238">DNA-binding</keyword>
<evidence type="ECO:0000256" key="2">
    <source>
        <dbReference type="ARBA" id="ARBA00023067"/>
    </source>
</evidence>
<reference evidence="5 6" key="1">
    <citation type="submission" date="2016-09" db="EMBL/GenBank/DDBJ databases">
        <title>Genomic evidence for plant-parasitic nematodes as the earliest Wolbachia hosts.</title>
        <authorList>
            <person name="Brown A.M."/>
            <person name="Wasala S.K."/>
            <person name="Howe D.K."/>
            <person name="Peetz A.B."/>
            <person name="Zasada I.A."/>
            <person name="Denver D.R."/>
        </authorList>
    </citation>
    <scope>NUCLEOTIDE SEQUENCE [LARGE SCALE GENOMIC DNA]</scope>
    <source>
        <strain evidence="6">wPpe</strain>
    </source>
</reference>
<dbReference type="SUPFAM" id="SSF47729">
    <property type="entry name" value="IHF-like DNA-binding proteins"/>
    <property type="match status" value="1"/>
</dbReference>
<dbReference type="RefSeq" id="WP_070065134.1">
    <property type="nucleotide sequence ID" value="NZ_MJMG01000007.1"/>
</dbReference>
<evidence type="ECO:0000313" key="6">
    <source>
        <dbReference type="Proteomes" id="UP000175679"/>
    </source>
</evidence>
<dbReference type="EMBL" id="MJMG01000007">
    <property type="protein sequence ID" value="OEY86655.1"/>
    <property type="molecule type" value="Genomic_DNA"/>
</dbReference>